<dbReference type="Pfam" id="PF01557">
    <property type="entry name" value="FAA_hydrolase"/>
    <property type="match status" value="1"/>
</dbReference>
<organism evidence="4 5">
    <name type="scientific">Arthrobacter burdickii</name>
    <dbReference type="NCBI Taxonomy" id="3035920"/>
    <lineage>
        <taxon>Bacteria</taxon>
        <taxon>Bacillati</taxon>
        <taxon>Actinomycetota</taxon>
        <taxon>Actinomycetes</taxon>
        <taxon>Micrococcales</taxon>
        <taxon>Micrococcaceae</taxon>
        <taxon>Arthrobacter</taxon>
    </lineage>
</organism>
<name>A0ABT8JY07_9MICC</name>
<dbReference type="PANTHER" id="PTHR42796:SF4">
    <property type="entry name" value="FUMARYLACETOACETATE HYDROLASE DOMAIN-CONTAINING PROTEIN 2A"/>
    <property type="match status" value="1"/>
</dbReference>
<dbReference type="SUPFAM" id="SSF56529">
    <property type="entry name" value="FAH"/>
    <property type="match status" value="1"/>
</dbReference>
<comment type="caution">
    <text evidence="4">The sequence shown here is derived from an EMBL/GenBank/DDBJ whole genome shotgun (WGS) entry which is preliminary data.</text>
</comment>
<dbReference type="InterPro" id="IPR011234">
    <property type="entry name" value="Fumarylacetoacetase-like_C"/>
</dbReference>
<protein>
    <submittedName>
        <fullName evidence="4">Fumarylacetoacetate hydrolase family protein</fullName>
    </submittedName>
</protein>
<keyword evidence="2" id="KW-0479">Metal-binding</keyword>
<accession>A0ABT8JY07</accession>
<keyword evidence="5" id="KW-1185">Reference proteome</keyword>
<dbReference type="InterPro" id="IPR051121">
    <property type="entry name" value="FAH"/>
</dbReference>
<evidence type="ECO:0000259" key="3">
    <source>
        <dbReference type="Pfam" id="PF01557"/>
    </source>
</evidence>
<keyword evidence="4" id="KW-0378">Hydrolase</keyword>
<comment type="similarity">
    <text evidence="1">Belongs to the FAH family.</text>
</comment>
<evidence type="ECO:0000313" key="5">
    <source>
        <dbReference type="Proteomes" id="UP001174209"/>
    </source>
</evidence>
<dbReference type="InterPro" id="IPR036663">
    <property type="entry name" value="Fumarylacetoacetase_C_sf"/>
</dbReference>
<feature type="domain" description="Fumarylacetoacetase-like C-terminal" evidence="3">
    <location>
        <begin position="79"/>
        <end position="304"/>
    </location>
</feature>
<evidence type="ECO:0000256" key="2">
    <source>
        <dbReference type="ARBA" id="ARBA00022723"/>
    </source>
</evidence>
<dbReference type="RefSeq" id="WP_301224931.1">
    <property type="nucleotide sequence ID" value="NZ_JAROCG010000001.1"/>
</dbReference>
<dbReference type="Gene3D" id="3.90.850.10">
    <property type="entry name" value="Fumarylacetoacetase-like, C-terminal domain"/>
    <property type="match status" value="1"/>
</dbReference>
<sequence length="320" mass="34580">MAEQTYALIRFQEPGGNKARAGLLVGEQVLPLDEDITSLIQHWDTLESQLDALAASAGNGTSLTLADVEVLAPVEPAQVLQTGANYRKHVIDLAAAHREPGEDEAEVRARTAEMMDSRAGQGTPYFFIGLPTAIASATDDLTLPAYSKSHDWELELAAVIGREAFRVTPEEALDYVFGYTMVNDITTREYVFRKDMPAIGSDWYRAKNAPGFLPTGPLLVPAKFFGDPQDVQVTLKLNGQVMQDESTQDMIFGVAKLISEASQTMPLRAGDLVLTGSPAGNGAHWGRLLRDGDVMEGTITGLGTQLISCRDEIPAESGRS</sequence>
<dbReference type="EMBL" id="JAROCG010000001">
    <property type="protein sequence ID" value="MDN4610045.1"/>
    <property type="molecule type" value="Genomic_DNA"/>
</dbReference>
<reference evidence="4" key="1">
    <citation type="submission" date="2023-06" db="EMBL/GenBank/DDBJ databases">
        <title>MT1 and MT2 Draft Genomes of Novel Species.</title>
        <authorList>
            <person name="Venkateswaran K."/>
        </authorList>
    </citation>
    <scope>NUCLEOTIDE SEQUENCE</scope>
    <source>
        <strain evidence="4">IIF3SC-B10</strain>
    </source>
</reference>
<evidence type="ECO:0000256" key="1">
    <source>
        <dbReference type="ARBA" id="ARBA00010211"/>
    </source>
</evidence>
<dbReference type="PANTHER" id="PTHR42796">
    <property type="entry name" value="FUMARYLACETOACETATE HYDROLASE DOMAIN-CONTAINING PROTEIN 2A-RELATED"/>
    <property type="match status" value="1"/>
</dbReference>
<gene>
    <name evidence="4" type="ORF">P5G52_04110</name>
</gene>
<dbReference type="Proteomes" id="UP001174209">
    <property type="component" value="Unassembled WGS sequence"/>
</dbReference>
<dbReference type="GO" id="GO:0016787">
    <property type="term" value="F:hydrolase activity"/>
    <property type="evidence" value="ECO:0007669"/>
    <property type="project" value="UniProtKB-KW"/>
</dbReference>
<proteinExistence type="inferred from homology"/>
<evidence type="ECO:0000313" key="4">
    <source>
        <dbReference type="EMBL" id="MDN4610045.1"/>
    </source>
</evidence>